<feature type="transmembrane region" description="Helical" evidence="1">
    <location>
        <begin position="224"/>
        <end position="247"/>
    </location>
</feature>
<evidence type="ECO:0000256" key="1">
    <source>
        <dbReference type="SAM" id="Phobius"/>
    </source>
</evidence>
<evidence type="ECO:0000313" key="3">
    <source>
        <dbReference type="Proteomes" id="UP000325440"/>
    </source>
</evidence>
<accession>A0A5E4MM02</accession>
<proteinExistence type="predicted"/>
<evidence type="ECO:0000313" key="2">
    <source>
        <dbReference type="EMBL" id="VVC31901.1"/>
    </source>
</evidence>
<keyword evidence="3" id="KW-1185">Reference proteome</keyword>
<keyword evidence="1" id="KW-1133">Transmembrane helix</keyword>
<feature type="transmembrane region" description="Helical" evidence="1">
    <location>
        <begin position="34"/>
        <end position="54"/>
    </location>
</feature>
<feature type="transmembrane region" description="Helical" evidence="1">
    <location>
        <begin position="66"/>
        <end position="90"/>
    </location>
</feature>
<dbReference type="AlphaFoldDB" id="A0A5E4MM02"/>
<dbReference type="OrthoDB" id="6596319at2759"/>
<keyword evidence="1" id="KW-0472">Membrane</keyword>
<feature type="transmembrane region" description="Helical" evidence="1">
    <location>
        <begin position="157"/>
        <end position="176"/>
    </location>
</feature>
<dbReference type="Proteomes" id="UP000325440">
    <property type="component" value="Unassembled WGS sequence"/>
</dbReference>
<reference evidence="2 3" key="1">
    <citation type="submission" date="2019-08" db="EMBL/GenBank/DDBJ databases">
        <authorList>
            <person name="Alioto T."/>
            <person name="Alioto T."/>
            <person name="Gomez Garrido J."/>
        </authorList>
    </citation>
    <scope>NUCLEOTIDE SEQUENCE [LARGE SCALE GENOMIC DNA]</scope>
</reference>
<feature type="transmembrane region" description="Helical" evidence="1">
    <location>
        <begin position="121"/>
        <end position="145"/>
    </location>
</feature>
<sequence>MASRLLRERINPAIHFCRLFGLGLLHSDSIATRIVDMFLLFVNFVVCLYSYFHITSLVSEKMPDIWDITTVVSVIRLYIRIFSTPLIIILSQFQKRTLTRIICEFDNIVPGSIEPAFLWSFVFYSVVWLLGNIVGECLTMVAFHVRTKFEYFSFKDVFLIVIFNFWMFVPLLQYLFMIKAIRLGVQNINDSITSMEQWKLLRLKWKELGRLSIHLTSNVVGEIILTYMVCKIADIIFFIFLIYFYGYKEGSKLVMSLFLINVCLEVVGVFELFRQCNICKLELLKTHTVLNSVNINTKSDYRQLKFASLYMLHTDFKFMPCGIFEMNYRNFVTVNDHTDFSVCSFSSSNETLMDKAAKMMYNLNKG</sequence>
<gene>
    <name evidence="2" type="ORF">CINCED_3A004912</name>
</gene>
<evidence type="ECO:0008006" key="4">
    <source>
        <dbReference type="Google" id="ProtNLM"/>
    </source>
</evidence>
<dbReference type="EMBL" id="CABPRJ010000951">
    <property type="protein sequence ID" value="VVC31901.1"/>
    <property type="molecule type" value="Genomic_DNA"/>
</dbReference>
<organism evidence="2 3">
    <name type="scientific">Cinara cedri</name>
    <dbReference type="NCBI Taxonomy" id="506608"/>
    <lineage>
        <taxon>Eukaryota</taxon>
        <taxon>Metazoa</taxon>
        <taxon>Ecdysozoa</taxon>
        <taxon>Arthropoda</taxon>
        <taxon>Hexapoda</taxon>
        <taxon>Insecta</taxon>
        <taxon>Pterygota</taxon>
        <taxon>Neoptera</taxon>
        <taxon>Paraneoptera</taxon>
        <taxon>Hemiptera</taxon>
        <taxon>Sternorrhyncha</taxon>
        <taxon>Aphidomorpha</taxon>
        <taxon>Aphidoidea</taxon>
        <taxon>Aphididae</taxon>
        <taxon>Lachninae</taxon>
        <taxon>Cinara</taxon>
    </lineage>
</organism>
<name>A0A5E4MM02_9HEMI</name>
<keyword evidence="1" id="KW-0812">Transmembrane</keyword>
<feature type="transmembrane region" description="Helical" evidence="1">
    <location>
        <begin position="253"/>
        <end position="273"/>
    </location>
</feature>
<protein>
    <recommendedName>
        <fullName evidence="4">Gustatory receptor</fullName>
    </recommendedName>
</protein>